<dbReference type="NCBIfam" id="TIGR02166">
    <property type="entry name" value="dmsA_ynfE"/>
    <property type="match status" value="1"/>
</dbReference>
<dbReference type="InterPro" id="IPR050612">
    <property type="entry name" value="Prok_Mopterin_Oxidored"/>
</dbReference>
<organism evidence="9 10">
    <name type="scientific">Paraferrimonas sedimenticola</name>
    <dbReference type="NCBI Taxonomy" id="375674"/>
    <lineage>
        <taxon>Bacteria</taxon>
        <taxon>Pseudomonadati</taxon>
        <taxon>Pseudomonadota</taxon>
        <taxon>Gammaproteobacteria</taxon>
        <taxon>Alteromonadales</taxon>
        <taxon>Ferrimonadaceae</taxon>
        <taxon>Paraferrimonas</taxon>
    </lineage>
</organism>
<dbReference type="GO" id="GO:0043546">
    <property type="term" value="F:molybdopterin cofactor binding"/>
    <property type="evidence" value="ECO:0007669"/>
    <property type="project" value="InterPro"/>
</dbReference>
<proteinExistence type="inferred from homology"/>
<dbReference type="GO" id="GO:0009061">
    <property type="term" value="P:anaerobic respiration"/>
    <property type="evidence" value="ECO:0007669"/>
    <property type="project" value="TreeGrafter"/>
</dbReference>
<accession>A0AA37RY52</accession>
<sequence>MVNCGSNCPIKVITQDGNVVRIETDLETEDEYGVSHQARACARGRSLKQRTYAPDRLKTPLRRVGKRGEAKFEPISWDEAAAIFVENWQRIKNEYGPKSIFPLYGTGAYYGFASRSAWLRLLNLDGGYLRYYGNYSWAQQNEAASATWGGGSTNGTALSNLKDSDLMLAIAYNPSEIRQSGSGEGYDFLNQLEQNNGLEVIMVDPRYTDSMLGKENSWYPIRPGTDAIFIEAIAHEMISSGWVEQNSKAFIDKWTVGYDKASLEALKTEFENSGDATKVDYVKYIDSDNNYHDYIMGVGRFAADGPRTAAKAAPICGIPETSIKSIAQKVMNARAPYIITGAGVNRHANGEQAMRACYMLPILTGKIGQAGVNNGALPSQFQMFRAGLPSGSNPVTESISHYNWIDAIERGTEMTGRADGVRGTPDMDTKLGANIKMLMGINGNILINQHSDCNKTHELLQDESKVEFIMVCDCWMTPSARYADLVLPDTSWLESNDLANDSYASGLMGNLTMMSAAIDPLWECRSMFEMCRLFAAKAGFEGQYTEGKDEAAWLEELYQATKSNARNAGTQPAFPDSYVEAQKIGLFKKWGDSGTIAFADNINNNKPFGTLSGKLEIYSTKWAKYAAEWTLDTSILGNTIDPIPKYQVTWDHYEDTETREKYPLLLVGYHTKGRTHSSYHNVGWLREAAEDAVWMNPVDAGARGLSSGDKVHVYNDRGTIEVPVRVTPRIAPGVTALGQGAWFLRNGPVDSRNGKPIDKGGAVNTITLYRPTPVGKANPQHTNLVEITRA</sequence>
<dbReference type="Gene3D" id="3.40.50.740">
    <property type="match status" value="2"/>
</dbReference>
<evidence type="ECO:0000256" key="4">
    <source>
        <dbReference type="ARBA" id="ARBA00022723"/>
    </source>
</evidence>
<dbReference type="InterPro" id="IPR009010">
    <property type="entry name" value="Asp_de-COase-like_dom_sf"/>
</dbReference>
<dbReference type="InterPro" id="IPR006657">
    <property type="entry name" value="MoPterin_dinucl-bd_dom"/>
</dbReference>
<evidence type="ECO:0000256" key="2">
    <source>
        <dbReference type="ARBA" id="ARBA00010312"/>
    </source>
</evidence>
<dbReference type="PANTHER" id="PTHR43742:SF3">
    <property type="entry name" value="DIMETHYL SULFOXIDE REDUCTASE DMSA"/>
    <property type="match status" value="1"/>
</dbReference>
<evidence type="ECO:0000256" key="6">
    <source>
        <dbReference type="ARBA" id="ARBA00023004"/>
    </source>
</evidence>
<dbReference type="GO" id="GO:0030151">
    <property type="term" value="F:molybdenum ion binding"/>
    <property type="evidence" value="ECO:0007669"/>
    <property type="project" value="InterPro"/>
</dbReference>
<dbReference type="Gene3D" id="2.40.40.20">
    <property type="match status" value="1"/>
</dbReference>
<dbReference type="InterPro" id="IPR011888">
    <property type="entry name" value="Anaer_DMSO_reductase"/>
</dbReference>
<dbReference type="GO" id="GO:0009389">
    <property type="term" value="F:dimethyl sulfoxide reductase activity"/>
    <property type="evidence" value="ECO:0007669"/>
    <property type="project" value="InterPro"/>
</dbReference>
<keyword evidence="7" id="KW-0411">Iron-sulfur</keyword>
<gene>
    <name evidence="9" type="primary">dmsA_1</name>
    <name evidence="9" type="ORF">GCM10007895_23700</name>
</gene>
<dbReference type="GO" id="GO:0030288">
    <property type="term" value="C:outer membrane-bounded periplasmic space"/>
    <property type="evidence" value="ECO:0007669"/>
    <property type="project" value="TreeGrafter"/>
</dbReference>
<protein>
    <submittedName>
        <fullName evidence="9">Dimethyl sulfoxide reductase subunit A</fullName>
    </submittedName>
</protein>
<dbReference type="InterPro" id="IPR006963">
    <property type="entry name" value="Mopterin_OxRdtase_4Fe-4S_dom"/>
</dbReference>
<keyword evidence="10" id="KW-1185">Reference proteome</keyword>
<dbReference type="EMBL" id="BSNC01000005">
    <property type="protein sequence ID" value="GLP97064.1"/>
    <property type="molecule type" value="Genomic_DNA"/>
</dbReference>
<dbReference type="Pfam" id="PF04879">
    <property type="entry name" value="Molybdop_Fe4S4"/>
    <property type="match status" value="1"/>
</dbReference>
<dbReference type="InterPro" id="IPR006655">
    <property type="entry name" value="Mopterin_OxRdtase_prok_CS"/>
</dbReference>
<dbReference type="GO" id="GO:0009055">
    <property type="term" value="F:electron transfer activity"/>
    <property type="evidence" value="ECO:0007669"/>
    <property type="project" value="TreeGrafter"/>
</dbReference>
<evidence type="ECO:0000259" key="8">
    <source>
        <dbReference type="PROSITE" id="PS51669"/>
    </source>
</evidence>
<dbReference type="AlphaFoldDB" id="A0AA37RY52"/>
<name>A0AA37RY52_9GAMM</name>
<dbReference type="PANTHER" id="PTHR43742">
    <property type="entry name" value="TRIMETHYLAMINE-N-OXIDE REDUCTASE"/>
    <property type="match status" value="1"/>
</dbReference>
<dbReference type="Gene3D" id="3.40.50.12440">
    <property type="match status" value="1"/>
</dbReference>
<dbReference type="Pfam" id="PF01568">
    <property type="entry name" value="Molydop_binding"/>
    <property type="match status" value="1"/>
</dbReference>
<dbReference type="PROSITE" id="PS00490">
    <property type="entry name" value="MOLYBDOPTERIN_PROK_2"/>
    <property type="match status" value="1"/>
</dbReference>
<evidence type="ECO:0000256" key="1">
    <source>
        <dbReference type="ARBA" id="ARBA00001942"/>
    </source>
</evidence>
<evidence type="ECO:0000256" key="5">
    <source>
        <dbReference type="ARBA" id="ARBA00023002"/>
    </source>
</evidence>
<comment type="cofactor">
    <cofactor evidence="1">
        <name>Mo-bis(molybdopterin guanine dinucleotide)</name>
        <dbReference type="ChEBI" id="CHEBI:60539"/>
    </cofactor>
</comment>
<dbReference type="InterPro" id="IPR006656">
    <property type="entry name" value="Mopterin_OxRdtase"/>
</dbReference>
<keyword evidence="5" id="KW-0560">Oxidoreductase</keyword>
<dbReference type="SUPFAM" id="SSF53706">
    <property type="entry name" value="Formate dehydrogenase/DMSO reductase, domains 1-3"/>
    <property type="match status" value="1"/>
</dbReference>
<reference evidence="9" key="2">
    <citation type="submission" date="2023-01" db="EMBL/GenBank/DDBJ databases">
        <title>Draft genome sequence of Paraferrimonas sedimenticola strain NBRC 101628.</title>
        <authorList>
            <person name="Sun Q."/>
            <person name="Mori K."/>
        </authorList>
    </citation>
    <scope>NUCLEOTIDE SEQUENCE</scope>
    <source>
        <strain evidence="9">NBRC 101628</strain>
    </source>
</reference>
<evidence type="ECO:0000256" key="7">
    <source>
        <dbReference type="ARBA" id="ARBA00023014"/>
    </source>
</evidence>
<dbReference type="Pfam" id="PF00384">
    <property type="entry name" value="Molybdopterin"/>
    <property type="match status" value="1"/>
</dbReference>
<comment type="caution">
    <text evidence="9">The sequence shown here is derived from an EMBL/GenBank/DDBJ whole genome shotgun (WGS) entry which is preliminary data.</text>
</comment>
<evidence type="ECO:0000256" key="3">
    <source>
        <dbReference type="ARBA" id="ARBA00022505"/>
    </source>
</evidence>
<dbReference type="PROSITE" id="PS51669">
    <property type="entry name" value="4FE4S_MOW_BIS_MGD"/>
    <property type="match status" value="1"/>
</dbReference>
<dbReference type="Gene3D" id="3.40.228.10">
    <property type="entry name" value="Dimethylsulfoxide Reductase, domain 2"/>
    <property type="match status" value="1"/>
</dbReference>
<evidence type="ECO:0000313" key="10">
    <source>
        <dbReference type="Proteomes" id="UP001161422"/>
    </source>
</evidence>
<comment type="similarity">
    <text evidence="2">Belongs to the prokaryotic molybdopterin-containing oxidoreductase family.</text>
</comment>
<keyword evidence="3" id="KW-0500">Molybdenum</keyword>
<evidence type="ECO:0000313" key="9">
    <source>
        <dbReference type="EMBL" id="GLP97064.1"/>
    </source>
</evidence>
<dbReference type="GO" id="GO:0051539">
    <property type="term" value="F:4 iron, 4 sulfur cluster binding"/>
    <property type="evidence" value="ECO:0007669"/>
    <property type="project" value="InterPro"/>
</dbReference>
<dbReference type="Proteomes" id="UP001161422">
    <property type="component" value="Unassembled WGS sequence"/>
</dbReference>
<reference evidence="9" key="1">
    <citation type="journal article" date="2014" name="Int. J. Syst. Evol. Microbiol.">
        <title>Complete genome sequence of Corynebacterium casei LMG S-19264T (=DSM 44701T), isolated from a smear-ripened cheese.</title>
        <authorList>
            <consortium name="US DOE Joint Genome Institute (JGI-PGF)"/>
            <person name="Walter F."/>
            <person name="Albersmeier A."/>
            <person name="Kalinowski J."/>
            <person name="Ruckert C."/>
        </authorList>
    </citation>
    <scope>NUCLEOTIDE SEQUENCE</scope>
    <source>
        <strain evidence="9">NBRC 101628</strain>
    </source>
</reference>
<feature type="domain" description="4Fe-4S Mo/W bis-MGD-type" evidence="8">
    <location>
        <begin position="1"/>
        <end position="55"/>
    </location>
</feature>
<keyword evidence="4" id="KW-0479">Metal-binding</keyword>
<dbReference type="SUPFAM" id="SSF50692">
    <property type="entry name" value="ADC-like"/>
    <property type="match status" value="1"/>
</dbReference>
<keyword evidence="6" id="KW-0408">Iron</keyword>